<feature type="transmembrane region" description="Helical" evidence="11">
    <location>
        <begin position="314"/>
        <end position="337"/>
    </location>
</feature>
<keyword evidence="2" id="KW-1003">Cell membrane</keyword>
<evidence type="ECO:0000256" key="3">
    <source>
        <dbReference type="ARBA" id="ARBA00022676"/>
    </source>
</evidence>
<dbReference type="PANTHER" id="PTHR43646">
    <property type="entry name" value="GLYCOSYLTRANSFERASE"/>
    <property type="match status" value="1"/>
</dbReference>
<evidence type="ECO:0000256" key="7">
    <source>
        <dbReference type="ARBA" id="ARBA00037281"/>
    </source>
</evidence>
<proteinExistence type="inferred from homology"/>
<evidence type="ECO:0000256" key="10">
    <source>
        <dbReference type="ARBA" id="ARBA00040345"/>
    </source>
</evidence>
<keyword evidence="6 11" id="KW-0472">Membrane</keyword>
<dbReference type="Gene3D" id="3.90.550.10">
    <property type="entry name" value="Spore Coat Polysaccharide Biosynthesis Protein SpsA, Chain A"/>
    <property type="match status" value="1"/>
</dbReference>
<comment type="similarity">
    <text evidence="9">Belongs to the glycosyltransferase 2 family. CrtQ subfamily.</text>
</comment>
<evidence type="ECO:0000256" key="6">
    <source>
        <dbReference type="ARBA" id="ARBA00023136"/>
    </source>
</evidence>
<evidence type="ECO:0000256" key="1">
    <source>
        <dbReference type="ARBA" id="ARBA00004236"/>
    </source>
</evidence>
<keyword evidence="14" id="KW-1185">Reference proteome</keyword>
<reference evidence="13 14" key="1">
    <citation type="submission" date="2019-10" db="EMBL/GenBank/DDBJ databases">
        <title>Whole-genome sequence of the extremophile Heliorestis acidaminivorans DSM 24790.</title>
        <authorList>
            <person name="Kyndt J.A."/>
            <person name="Meyer T.E."/>
        </authorList>
    </citation>
    <scope>NUCLEOTIDE SEQUENCE [LARGE SCALE GENOMIC DNA]</scope>
    <source>
        <strain evidence="13 14">DSM 24790</strain>
    </source>
</reference>
<name>A0A6I0F0K1_9FIRM</name>
<dbReference type="GO" id="GO:0016757">
    <property type="term" value="F:glycosyltransferase activity"/>
    <property type="evidence" value="ECO:0007669"/>
    <property type="project" value="UniProtKB-KW"/>
</dbReference>
<evidence type="ECO:0000313" key="13">
    <source>
        <dbReference type="EMBL" id="KAB2953406.1"/>
    </source>
</evidence>
<gene>
    <name evidence="13" type="ORF">F9B85_05720</name>
</gene>
<sequence>MEALIGLILVVLILQFIFVLWNQRYLCSLQELADQGRKSKVTKVSRDEERPLISILIPARNEAHNIDACIESIVNNCNTSMNVEVLVLDDNSTDGTGEKVKAWSHQNHSIRLIQGKEKPEDWLGKSYACHQLAQEARGSWWLFFDADTRLKPGGLARTLQVAESQGQGLITGIPYQITGTWMEKIVLPMMMFTLLCHLPLRWVSASPNPLFSAAHGAFLFVHRQTYQAFGGHEAFKEHLLDDMEMARAVKRVGHKLTLAAIHDDVEMRMYQNGTEVWNGFKKNTFAGIGRNIFLLLLITLYYTFLYLVPPVFFFFSLLLTGTFWPLALLAWLMGLLLKVVIDRKSRQPIWLSLFLPLSILIIILIGWDSTRSAYWGSGYIWKGRSYS</sequence>
<keyword evidence="11" id="KW-1133">Transmembrane helix</keyword>
<evidence type="ECO:0000256" key="5">
    <source>
        <dbReference type="ARBA" id="ARBA00022746"/>
    </source>
</evidence>
<feature type="domain" description="Glycosyltransferase 2-like" evidence="12">
    <location>
        <begin position="54"/>
        <end position="182"/>
    </location>
</feature>
<keyword evidence="11" id="KW-0812">Transmembrane</keyword>
<dbReference type="PANTHER" id="PTHR43646:SF2">
    <property type="entry name" value="GLYCOSYLTRANSFERASE 2-LIKE DOMAIN-CONTAINING PROTEIN"/>
    <property type="match status" value="1"/>
</dbReference>
<dbReference type="InterPro" id="IPR029044">
    <property type="entry name" value="Nucleotide-diphossugar_trans"/>
</dbReference>
<evidence type="ECO:0000256" key="4">
    <source>
        <dbReference type="ARBA" id="ARBA00022679"/>
    </source>
</evidence>
<dbReference type="RefSeq" id="WP_151619426.1">
    <property type="nucleotide sequence ID" value="NZ_WBXO01000003.1"/>
</dbReference>
<keyword evidence="5" id="KW-0125">Carotenoid biosynthesis</keyword>
<dbReference type="EMBL" id="WBXO01000003">
    <property type="protein sequence ID" value="KAB2953406.1"/>
    <property type="molecule type" value="Genomic_DNA"/>
</dbReference>
<dbReference type="Pfam" id="PF00535">
    <property type="entry name" value="Glycos_transf_2"/>
    <property type="match status" value="1"/>
</dbReference>
<evidence type="ECO:0000256" key="2">
    <source>
        <dbReference type="ARBA" id="ARBA00022475"/>
    </source>
</evidence>
<organism evidence="13 14">
    <name type="scientific">Heliorestis acidaminivorans</name>
    <dbReference type="NCBI Taxonomy" id="553427"/>
    <lineage>
        <taxon>Bacteria</taxon>
        <taxon>Bacillati</taxon>
        <taxon>Bacillota</taxon>
        <taxon>Clostridia</taxon>
        <taxon>Eubacteriales</taxon>
        <taxon>Heliobacteriaceae</taxon>
        <taxon>Heliorestis</taxon>
    </lineage>
</organism>
<comment type="function">
    <text evidence="7">Catalyzes the glycosylation of 4,4'-diaponeurosporenoate, i.e. the esterification of glucose at the C1'' position with the carboxyl group of 4,4'-diaponeurosporenic acid, to form glycosyl-4,4'-diaponeurosporenoate. This is a step in the biosynthesis of staphyloxanthin, an orange pigment present in most staphylococci strains.</text>
</comment>
<dbReference type="InterPro" id="IPR001173">
    <property type="entry name" value="Glyco_trans_2-like"/>
</dbReference>
<dbReference type="OrthoDB" id="9768769at2"/>
<comment type="pathway">
    <text evidence="8">Carotenoid biosynthesis; staphyloxanthin biosynthesis; staphyloxanthin from farnesyl diphosphate: step 4/5.</text>
</comment>
<evidence type="ECO:0000256" key="8">
    <source>
        <dbReference type="ARBA" id="ARBA00037904"/>
    </source>
</evidence>
<dbReference type="AlphaFoldDB" id="A0A6I0F0K1"/>
<feature type="transmembrane region" description="Helical" evidence="11">
    <location>
        <begin position="291"/>
        <end position="308"/>
    </location>
</feature>
<dbReference type="CDD" id="cd00761">
    <property type="entry name" value="Glyco_tranf_GTA_type"/>
    <property type="match status" value="1"/>
</dbReference>
<keyword evidence="3" id="KW-0328">Glycosyltransferase</keyword>
<evidence type="ECO:0000313" key="14">
    <source>
        <dbReference type="Proteomes" id="UP000468766"/>
    </source>
</evidence>
<dbReference type="Proteomes" id="UP000468766">
    <property type="component" value="Unassembled WGS sequence"/>
</dbReference>
<dbReference type="SUPFAM" id="SSF53448">
    <property type="entry name" value="Nucleotide-diphospho-sugar transferases"/>
    <property type="match status" value="1"/>
</dbReference>
<evidence type="ECO:0000256" key="9">
    <source>
        <dbReference type="ARBA" id="ARBA00038120"/>
    </source>
</evidence>
<keyword evidence="4 13" id="KW-0808">Transferase</keyword>
<comment type="subcellular location">
    <subcellularLocation>
        <location evidence="1">Cell membrane</location>
    </subcellularLocation>
</comment>
<dbReference type="GO" id="GO:0005886">
    <property type="term" value="C:plasma membrane"/>
    <property type="evidence" value="ECO:0007669"/>
    <property type="project" value="UniProtKB-SubCell"/>
</dbReference>
<protein>
    <recommendedName>
        <fullName evidence="10">4,4'-diaponeurosporenoate glycosyltransferase</fullName>
    </recommendedName>
</protein>
<feature type="transmembrane region" description="Helical" evidence="11">
    <location>
        <begin position="349"/>
        <end position="367"/>
    </location>
</feature>
<evidence type="ECO:0000256" key="11">
    <source>
        <dbReference type="SAM" id="Phobius"/>
    </source>
</evidence>
<comment type="caution">
    <text evidence="13">The sequence shown here is derived from an EMBL/GenBank/DDBJ whole genome shotgun (WGS) entry which is preliminary data.</text>
</comment>
<evidence type="ECO:0000259" key="12">
    <source>
        <dbReference type="Pfam" id="PF00535"/>
    </source>
</evidence>
<accession>A0A6I0F0K1</accession>
<dbReference type="GO" id="GO:0016117">
    <property type="term" value="P:carotenoid biosynthetic process"/>
    <property type="evidence" value="ECO:0007669"/>
    <property type="project" value="UniProtKB-KW"/>
</dbReference>